<dbReference type="GO" id="GO:0005524">
    <property type="term" value="F:ATP binding"/>
    <property type="evidence" value="ECO:0007669"/>
    <property type="project" value="UniProtKB-KW"/>
</dbReference>
<evidence type="ECO:0000256" key="1">
    <source>
        <dbReference type="ARBA" id="ARBA00004123"/>
    </source>
</evidence>
<dbReference type="GO" id="GO:0009378">
    <property type="term" value="F:four-way junction helicase activity"/>
    <property type="evidence" value="ECO:0007669"/>
    <property type="project" value="TreeGrafter"/>
</dbReference>
<dbReference type="PANTHER" id="PTHR14025:SF20">
    <property type="entry name" value="FANCONI ANEMIA GROUP M PROTEIN"/>
    <property type="match status" value="1"/>
</dbReference>
<dbReference type="PROSITE" id="PS51192">
    <property type="entry name" value="HELICASE_ATP_BIND_1"/>
    <property type="match status" value="1"/>
</dbReference>
<dbReference type="PANTHER" id="PTHR14025">
    <property type="entry name" value="FANCONI ANEMIA GROUP M FANCM FAMILY MEMBER"/>
    <property type="match status" value="1"/>
</dbReference>
<keyword evidence="5" id="KW-0347">Helicase</keyword>
<dbReference type="Gene3D" id="1.20.1320.20">
    <property type="entry name" value="hef helicase domain"/>
    <property type="match status" value="1"/>
</dbReference>
<dbReference type="InterPro" id="IPR014001">
    <property type="entry name" value="Helicase_ATP-bd"/>
</dbReference>
<evidence type="ECO:0000259" key="8">
    <source>
        <dbReference type="PROSITE" id="PS51192"/>
    </source>
</evidence>
<evidence type="ECO:0000256" key="6">
    <source>
        <dbReference type="ARBA" id="ARBA00022840"/>
    </source>
</evidence>
<evidence type="ECO:0000259" key="9">
    <source>
        <dbReference type="PROSITE" id="PS51194"/>
    </source>
</evidence>
<evidence type="ECO:0000256" key="4">
    <source>
        <dbReference type="ARBA" id="ARBA00022801"/>
    </source>
</evidence>
<dbReference type="InterPro" id="IPR039686">
    <property type="entry name" value="FANCM/Mph1-like_ID"/>
</dbReference>
<dbReference type="AlphaFoldDB" id="A0AAU9V594"/>
<feature type="domain" description="Helicase C-terminal" evidence="9">
    <location>
        <begin position="425"/>
        <end position="543"/>
    </location>
</feature>
<sequence length="543" mass="61975">MTMKKNDDDLDEVFDDSSVFAHFDNYSFRDTSVNLKNADNLLNVSTLSCDEEIKGYDKLAGKTWIYPTNYPIRDYQFNIINAALTKNTLVSLPTGLGKTFIAAVVMFNIYRWYPSGKIIFMAPTRPLVAQQIEACYNIIAMPRKDTIEMTGHMTVSIRKTHWTTKRVIFATPQVIYNDIKSGICQGDTIRCLVFDEAHRAKGNYAYCQIISTLTEMGHRIYRVLALSATPGSKVEDVINVVKNLHISHLELRNENCIDVVSYSHARKINTVIVQLGPELTYLRQKYVEILDGYARRLKQYNILPQNVGNLTKGRIVMLYKEFQSKERGARHPQHNYIMKDFTLLIVLYHGLELLVKHGSRVFLNFFDEHPEKSWIQSDDKLMAFLERLRDDLGVDPLQLDRSVLPDGTIPEIPKNLAFGHPKFYKLKEIMLEHFNNAKQKGQETKAIVFCEYRESVNLVHCLLLQCRPLIVPQMFVGQGASGIDGKTVTSQKQQLRVMRGFRSGACNTLVCTCVAEEGLDVGAVDLILCFDISTRSPVRLVQR</sequence>
<evidence type="ECO:0000256" key="3">
    <source>
        <dbReference type="ARBA" id="ARBA00022741"/>
    </source>
</evidence>
<keyword evidence="11" id="KW-1185">Reference proteome</keyword>
<keyword evidence="4" id="KW-0378">Hydrolase</keyword>
<evidence type="ECO:0008006" key="12">
    <source>
        <dbReference type="Google" id="ProtNLM"/>
    </source>
</evidence>
<reference evidence="10" key="1">
    <citation type="submission" date="2022-03" db="EMBL/GenBank/DDBJ databases">
        <authorList>
            <person name="Tunstrom K."/>
        </authorList>
    </citation>
    <scope>NUCLEOTIDE SEQUENCE</scope>
</reference>
<comment type="similarity">
    <text evidence="2">Belongs to the DEAD box helicase family. DEAH subfamily. FANCM sub-subfamily.</text>
</comment>
<feature type="domain" description="Helicase ATP-binding" evidence="8">
    <location>
        <begin position="79"/>
        <end position="248"/>
    </location>
</feature>
<keyword evidence="3" id="KW-0547">Nucleotide-binding</keyword>
<dbReference type="FunFam" id="3.40.50.300:FF:000861">
    <property type="entry name" value="Fanconi anemia, complementation group M"/>
    <property type="match status" value="1"/>
</dbReference>
<dbReference type="EMBL" id="CAKOGL010000028">
    <property type="protein sequence ID" value="CAH2105408.1"/>
    <property type="molecule type" value="Genomic_DNA"/>
</dbReference>
<dbReference type="SMART" id="SM00487">
    <property type="entry name" value="DEXDc"/>
    <property type="match status" value="1"/>
</dbReference>
<dbReference type="CDD" id="cd12091">
    <property type="entry name" value="FANCM_ID"/>
    <property type="match status" value="1"/>
</dbReference>
<gene>
    <name evidence="10" type="ORF">EEDITHA_LOCUS19668</name>
</gene>
<dbReference type="InterPro" id="IPR011545">
    <property type="entry name" value="DEAD/DEAH_box_helicase_dom"/>
</dbReference>
<dbReference type="GO" id="GO:0000400">
    <property type="term" value="F:four-way junction DNA binding"/>
    <property type="evidence" value="ECO:0007669"/>
    <property type="project" value="TreeGrafter"/>
</dbReference>
<dbReference type="Pfam" id="PF00271">
    <property type="entry name" value="Helicase_C"/>
    <property type="match status" value="1"/>
</dbReference>
<dbReference type="Pfam" id="PF00270">
    <property type="entry name" value="DEAD"/>
    <property type="match status" value="1"/>
</dbReference>
<dbReference type="GO" id="GO:0005634">
    <property type="term" value="C:nucleus"/>
    <property type="evidence" value="ECO:0007669"/>
    <property type="project" value="UniProtKB-SubCell"/>
</dbReference>
<protein>
    <recommendedName>
        <fullName evidence="12">Fanconi anemia group M protein</fullName>
    </recommendedName>
</protein>
<dbReference type="InterPro" id="IPR001650">
    <property type="entry name" value="Helicase_C-like"/>
</dbReference>
<evidence type="ECO:0000313" key="11">
    <source>
        <dbReference type="Proteomes" id="UP001153954"/>
    </source>
</evidence>
<keyword evidence="6" id="KW-0067">ATP-binding</keyword>
<proteinExistence type="inferred from homology"/>
<comment type="caution">
    <text evidence="10">The sequence shown here is derived from an EMBL/GenBank/DDBJ whole genome shotgun (WGS) entry which is preliminary data.</text>
</comment>
<dbReference type="Proteomes" id="UP001153954">
    <property type="component" value="Unassembled WGS sequence"/>
</dbReference>
<dbReference type="InterPro" id="IPR044749">
    <property type="entry name" value="FANCM_DEXDc"/>
</dbReference>
<dbReference type="CDD" id="cd18033">
    <property type="entry name" value="DEXDc_FANCM"/>
    <property type="match status" value="1"/>
</dbReference>
<dbReference type="InterPro" id="IPR027417">
    <property type="entry name" value="P-loop_NTPase"/>
</dbReference>
<organism evidence="10 11">
    <name type="scientific">Euphydryas editha</name>
    <name type="common">Edith's checkerspot</name>
    <dbReference type="NCBI Taxonomy" id="104508"/>
    <lineage>
        <taxon>Eukaryota</taxon>
        <taxon>Metazoa</taxon>
        <taxon>Ecdysozoa</taxon>
        <taxon>Arthropoda</taxon>
        <taxon>Hexapoda</taxon>
        <taxon>Insecta</taxon>
        <taxon>Pterygota</taxon>
        <taxon>Neoptera</taxon>
        <taxon>Endopterygota</taxon>
        <taxon>Lepidoptera</taxon>
        <taxon>Glossata</taxon>
        <taxon>Ditrysia</taxon>
        <taxon>Papilionoidea</taxon>
        <taxon>Nymphalidae</taxon>
        <taxon>Nymphalinae</taxon>
        <taxon>Euphydryas</taxon>
    </lineage>
</organism>
<dbReference type="GO" id="GO:0016787">
    <property type="term" value="F:hydrolase activity"/>
    <property type="evidence" value="ECO:0007669"/>
    <property type="project" value="UniProtKB-KW"/>
</dbReference>
<evidence type="ECO:0000256" key="7">
    <source>
        <dbReference type="ARBA" id="ARBA00023242"/>
    </source>
</evidence>
<accession>A0AAU9V594</accession>
<dbReference type="GO" id="GO:0036297">
    <property type="term" value="P:interstrand cross-link repair"/>
    <property type="evidence" value="ECO:0007669"/>
    <property type="project" value="TreeGrafter"/>
</dbReference>
<evidence type="ECO:0000313" key="10">
    <source>
        <dbReference type="EMBL" id="CAH2105408.1"/>
    </source>
</evidence>
<comment type="subcellular location">
    <subcellularLocation>
        <location evidence="1">Nucleus</location>
    </subcellularLocation>
</comment>
<evidence type="ECO:0000256" key="5">
    <source>
        <dbReference type="ARBA" id="ARBA00022806"/>
    </source>
</evidence>
<dbReference type="PROSITE" id="PS51194">
    <property type="entry name" value="HELICASE_CTER"/>
    <property type="match status" value="1"/>
</dbReference>
<evidence type="ECO:0000256" key="2">
    <source>
        <dbReference type="ARBA" id="ARBA00009889"/>
    </source>
</evidence>
<dbReference type="GO" id="GO:0045003">
    <property type="term" value="P:double-strand break repair via synthesis-dependent strand annealing"/>
    <property type="evidence" value="ECO:0007669"/>
    <property type="project" value="TreeGrafter"/>
</dbReference>
<name>A0AAU9V594_EUPED</name>
<dbReference type="SUPFAM" id="SSF52540">
    <property type="entry name" value="P-loop containing nucleoside triphosphate hydrolases"/>
    <property type="match status" value="2"/>
</dbReference>
<dbReference type="GO" id="GO:0043138">
    <property type="term" value="F:3'-5' DNA helicase activity"/>
    <property type="evidence" value="ECO:0007669"/>
    <property type="project" value="InterPro"/>
</dbReference>
<dbReference type="Gene3D" id="3.40.50.300">
    <property type="entry name" value="P-loop containing nucleotide triphosphate hydrolases"/>
    <property type="match status" value="2"/>
</dbReference>
<keyword evidence="7" id="KW-0539">Nucleus</keyword>